<sequence length="450" mass="52095">MNKSSSVKFLCHKDEDNLSPINSKFSGIFNKSLFADKINDDPEEKVNNPKQHSEESKKELSLSDYFKSLQLLQNINEKQLKILKKISSVVPPNENGFLTMKTSSKNQLQNVVYYNHVSSKLINYNIIEPSQLGLDEKKELSMQNIDLVPPKRKVGRPRNEDKKILQNYSYDPFHANPLNQDILIHKTKYGRSIKFNTEVAKMLQIDQESQLLHKQKVPEKLIESIKRNPTEPLEEIDRPRKQRIISSEFRCATCKKVYLGKNKMNHHFKLNPSHRVFSVESDLFSHLMKLVRQKKNNQDMANVFFKELSSFVQQCEKLTPKLITNNENHLNVHHHVIDKNSASVLRINPGEYKINMNVFDKNFKFDNPLDQVENEEERNISIEEVHHQNIEHVAHGNEVIKVLDDVPSLDGNEVNLLIPQSNELTHLTNISDIITNSEHEGDNALLGFLN</sequence>
<evidence type="ECO:0000313" key="3">
    <source>
        <dbReference type="EMBL" id="CAG9803095.1"/>
    </source>
</evidence>
<dbReference type="EMBL" id="OU895878">
    <property type="protein sequence ID" value="CAG9803095.1"/>
    <property type="molecule type" value="Genomic_DNA"/>
</dbReference>
<dbReference type="Proteomes" id="UP001153620">
    <property type="component" value="Chromosome 2"/>
</dbReference>
<dbReference type="InterPro" id="IPR031885">
    <property type="entry name" value="DUF4764"/>
</dbReference>
<evidence type="ECO:0000313" key="4">
    <source>
        <dbReference type="Proteomes" id="UP001153620"/>
    </source>
</evidence>
<protein>
    <recommendedName>
        <fullName evidence="2">DUF4764 domain-containing protein</fullName>
    </recommendedName>
</protein>
<dbReference type="AlphaFoldDB" id="A0A9N9RTM9"/>
<organism evidence="3 4">
    <name type="scientific">Chironomus riparius</name>
    <dbReference type="NCBI Taxonomy" id="315576"/>
    <lineage>
        <taxon>Eukaryota</taxon>
        <taxon>Metazoa</taxon>
        <taxon>Ecdysozoa</taxon>
        <taxon>Arthropoda</taxon>
        <taxon>Hexapoda</taxon>
        <taxon>Insecta</taxon>
        <taxon>Pterygota</taxon>
        <taxon>Neoptera</taxon>
        <taxon>Endopterygota</taxon>
        <taxon>Diptera</taxon>
        <taxon>Nematocera</taxon>
        <taxon>Chironomoidea</taxon>
        <taxon>Chironomidae</taxon>
        <taxon>Chironominae</taxon>
        <taxon>Chironomus</taxon>
    </lineage>
</organism>
<gene>
    <name evidence="3" type="ORF">CHIRRI_LOCUS5996</name>
</gene>
<accession>A0A9N9RTM9</accession>
<feature type="domain" description="DUF4764" evidence="2">
    <location>
        <begin position="248"/>
        <end position="275"/>
    </location>
</feature>
<name>A0A9N9RTM9_9DIPT</name>
<reference evidence="3" key="1">
    <citation type="submission" date="2022-01" db="EMBL/GenBank/DDBJ databases">
        <authorList>
            <person name="King R."/>
        </authorList>
    </citation>
    <scope>NUCLEOTIDE SEQUENCE</scope>
</reference>
<proteinExistence type="predicted"/>
<dbReference type="Pfam" id="PF15961">
    <property type="entry name" value="DUF4764"/>
    <property type="match status" value="1"/>
</dbReference>
<reference evidence="3" key="2">
    <citation type="submission" date="2022-10" db="EMBL/GenBank/DDBJ databases">
        <authorList>
            <consortium name="ENA_rothamsted_submissions"/>
            <consortium name="culmorum"/>
            <person name="King R."/>
        </authorList>
    </citation>
    <scope>NUCLEOTIDE SEQUENCE</scope>
</reference>
<keyword evidence="4" id="KW-1185">Reference proteome</keyword>
<evidence type="ECO:0000256" key="1">
    <source>
        <dbReference type="SAM" id="MobiDB-lite"/>
    </source>
</evidence>
<evidence type="ECO:0000259" key="2">
    <source>
        <dbReference type="Pfam" id="PF15961"/>
    </source>
</evidence>
<dbReference type="OrthoDB" id="5981545at2759"/>
<feature type="region of interest" description="Disordered" evidence="1">
    <location>
        <begin position="39"/>
        <end position="59"/>
    </location>
</feature>